<name>A0A914QGH8_9BILA</name>
<feature type="transmembrane region" description="Helical" evidence="1">
    <location>
        <begin position="48"/>
        <end position="72"/>
    </location>
</feature>
<dbReference type="WBParaSite" id="PDA_v2.g31087.t1">
    <property type="protein sequence ID" value="PDA_v2.g31087.t1"/>
    <property type="gene ID" value="PDA_v2.g31087"/>
</dbReference>
<keyword evidence="2" id="KW-1185">Reference proteome</keyword>
<organism evidence="2 3">
    <name type="scientific">Panagrolaimus davidi</name>
    <dbReference type="NCBI Taxonomy" id="227884"/>
    <lineage>
        <taxon>Eukaryota</taxon>
        <taxon>Metazoa</taxon>
        <taxon>Ecdysozoa</taxon>
        <taxon>Nematoda</taxon>
        <taxon>Chromadorea</taxon>
        <taxon>Rhabditida</taxon>
        <taxon>Tylenchina</taxon>
        <taxon>Panagrolaimomorpha</taxon>
        <taxon>Panagrolaimoidea</taxon>
        <taxon>Panagrolaimidae</taxon>
        <taxon>Panagrolaimus</taxon>
    </lineage>
</organism>
<proteinExistence type="predicted"/>
<keyword evidence="1" id="KW-0472">Membrane</keyword>
<sequence>MQIIPLFSFYRLGMALYFIELISQLMFHKSRLMYYAGYKMFSTFVYRFWIIFYVPIRFAKMAVGIYVLWYGLRRKGNFGTMFLIISIQCYMLYNLFKVISSRNTKNMLAFEGAGTAFRKA</sequence>
<evidence type="ECO:0000256" key="1">
    <source>
        <dbReference type="SAM" id="Phobius"/>
    </source>
</evidence>
<feature type="transmembrane region" description="Helical" evidence="1">
    <location>
        <begin position="78"/>
        <end position="96"/>
    </location>
</feature>
<dbReference type="AlphaFoldDB" id="A0A914QGH8"/>
<accession>A0A914QGH8</accession>
<keyword evidence="1" id="KW-1133">Transmembrane helix</keyword>
<keyword evidence="1" id="KW-0812">Transmembrane</keyword>
<dbReference type="Proteomes" id="UP000887578">
    <property type="component" value="Unplaced"/>
</dbReference>
<feature type="transmembrane region" description="Helical" evidence="1">
    <location>
        <begin position="6"/>
        <end position="27"/>
    </location>
</feature>
<evidence type="ECO:0000313" key="3">
    <source>
        <dbReference type="WBParaSite" id="PDA_v2.g31087.t1"/>
    </source>
</evidence>
<protein>
    <submittedName>
        <fullName evidence="3">Uncharacterized protein</fullName>
    </submittedName>
</protein>
<reference evidence="3" key="1">
    <citation type="submission" date="2022-11" db="UniProtKB">
        <authorList>
            <consortium name="WormBaseParasite"/>
        </authorList>
    </citation>
    <scope>IDENTIFICATION</scope>
</reference>
<evidence type="ECO:0000313" key="2">
    <source>
        <dbReference type="Proteomes" id="UP000887578"/>
    </source>
</evidence>